<dbReference type="GO" id="GO:0141148">
    <property type="term" value="F:enoyl-[acyl-carrier-protein] reductase (NADPH) activity"/>
    <property type="evidence" value="ECO:0007669"/>
    <property type="project" value="UniProtKB-EC"/>
</dbReference>
<evidence type="ECO:0000256" key="54">
    <source>
        <dbReference type="ARBA" id="ARBA00049521"/>
    </source>
</evidence>
<dbReference type="Pfam" id="PF21089">
    <property type="entry name" value="PKS_DH_N"/>
    <property type="match status" value="1"/>
</dbReference>
<dbReference type="Pfam" id="PF00698">
    <property type="entry name" value="Acyl_transf_1"/>
    <property type="match status" value="1"/>
</dbReference>
<dbReference type="SUPFAM" id="SSF50129">
    <property type="entry name" value="GroES-like"/>
    <property type="match status" value="1"/>
</dbReference>
<evidence type="ECO:0000256" key="5">
    <source>
        <dbReference type="ARBA" id="ARBA00012948"/>
    </source>
</evidence>
<comment type="catalytic activity">
    <reaction evidence="17">
        <text>(3R)-hydroxyhexanoyl-[ACP] = (2E)-hexenoyl-[ACP] + H2O</text>
        <dbReference type="Rhea" id="RHEA:41828"/>
        <dbReference type="Rhea" id="RHEA-COMP:9630"/>
        <dbReference type="Rhea" id="RHEA-COMP:9631"/>
        <dbReference type="ChEBI" id="CHEBI:15377"/>
        <dbReference type="ChEBI" id="CHEBI:78457"/>
        <dbReference type="ChEBI" id="CHEBI:78458"/>
    </reaction>
    <physiologicalReaction direction="left-to-right" evidence="17">
        <dbReference type="Rhea" id="RHEA:41829"/>
    </physiologicalReaction>
</comment>
<evidence type="ECO:0000256" key="19">
    <source>
        <dbReference type="ARBA" id="ARBA00023394"/>
    </source>
</evidence>
<dbReference type="InterPro" id="IPR050091">
    <property type="entry name" value="PKS_NRPS_Biosynth_Enz"/>
</dbReference>
<evidence type="ECO:0000256" key="56">
    <source>
        <dbReference type="PROSITE-ProRule" id="PRU01363"/>
    </source>
</evidence>
<dbReference type="GO" id="GO:0006633">
    <property type="term" value="P:fatty acid biosynthetic process"/>
    <property type="evidence" value="ECO:0007669"/>
    <property type="project" value="UniProtKB-UniPathway"/>
</dbReference>
<evidence type="ECO:0000256" key="21">
    <source>
        <dbReference type="ARBA" id="ARBA00023399"/>
    </source>
</evidence>
<dbReference type="PANTHER" id="PTHR43775:SF23">
    <property type="entry name" value="FATTY ACID SYNTHASE 3"/>
    <property type="match status" value="1"/>
</dbReference>
<reference evidence="60" key="1">
    <citation type="submission" date="2015-12" db="EMBL/GenBank/DDBJ databases">
        <title>De novo transcriptome assembly of four potential Pierce s Disease insect vectors from Arizona vineyards.</title>
        <authorList>
            <person name="Tassone E.E."/>
        </authorList>
    </citation>
    <scope>NUCLEOTIDE SEQUENCE</scope>
</reference>
<evidence type="ECO:0000256" key="10">
    <source>
        <dbReference type="ARBA" id="ARBA00022679"/>
    </source>
</evidence>
<comment type="catalytic activity">
    <reaction evidence="49">
        <text>(2E)-tetradecenoyl-[ACP] + NADPH + H(+) = tetradecanoyl-[ACP] + NADP(+)</text>
        <dbReference type="Rhea" id="RHEA:41896"/>
        <dbReference type="Rhea" id="RHEA-COMP:9647"/>
        <dbReference type="Rhea" id="RHEA-COMP:9648"/>
        <dbReference type="ChEBI" id="CHEBI:15378"/>
        <dbReference type="ChEBI" id="CHEBI:57783"/>
        <dbReference type="ChEBI" id="CHEBI:58349"/>
        <dbReference type="ChEBI" id="CHEBI:78475"/>
        <dbReference type="ChEBI" id="CHEBI:78477"/>
    </reaction>
    <physiologicalReaction direction="left-to-right" evidence="49">
        <dbReference type="Rhea" id="RHEA:41897"/>
    </physiologicalReaction>
</comment>
<dbReference type="Pfam" id="PF00109">
    <property type="entry name" value="ketoacyl-synt"/>
    <property type="match status" value="1"/>
</dbReference>
<dbReference type="GO" id="GO:0016297">
    <property type="term" value="F:fatty acyl-[ACP] hydrolase activity"/>
    <property type="evidence" value="ECO:0007669"/>
    <property type="project" value="UniProtKB-EC"/>
</dbReference>
<comment type="catalytic activity">
    <reaction evidence="30">
        <text>tetradecanoyl-[ACP] + malonyl-[ACP] + H(+) = 3-oxohexadecanoyl-[ACP] + holo-[ACP] + CO2</text>
        <dbReference type="Rhea" id="RHEA:41900"/>
        <dbReference type="Rhea" id="RHEA-COMP:9623"/>
        <dbReference type="Rhea" id="RHEA-COMP:9648"/>
        <dbReference type="Rhea" id="RHEA-COMP:9649"/>
        <dbReference type="Rhea" id="RHEA-COMP:9685"/>
        <dbReference type="ChEBI" id="CHEBI:15378"/>
        <dbReference type="ChEBI" id="CHEBI:16526"/>
        <dbReference type="ChEBI" id="CHEBI:64479"/>
        <dbReference type="ChEBI" id="CHEBI:78449"/>
        <dbReference type="ChEBI" id="CHEBI:78477"/>
        <dbReference type="ChEBI" id="CHEBI:78478"/>
    </reaction>
    <physiologicalReaction direction="left-to-right" evidence="30">
        <dbReference type="Rhea" id="RHEA:41901"/>
    </physiologicalReaction>
</comment>
<comment type="catalytic activity">
    <reaction evidence="53">
        <text>butanoyl-[ACP] + malonyl-[ACP] + H(+) = 3-oxohexanoyl-[ACP] + holo-[ACP] + CO2</text>
        <dbReference type="Rhea" id="RHEA:41820"/>
        <dbReference type="Rhea" id="RHEA-COMP:9623"/>
        <dbReference type="Rhea" id="RHEA-COMP:9628"/>
        <dbReference type="Rhea" id="RHEA-COMP:9629"/>
        <dbReference type="Rhea" id="RHEA-COMP:9685"/>
        <dbReference type="ChEBI" id="CHEBI:15378"/>
        <dbReference type="ChEBI" id="CHEBI:16526"/>
        <dbReference type="ChEBI" id="CHEBI:64479"/>
        <dbReference type="ChEBI" id="CHEBI:78449"/>
        <dbReference type="ChEBI" id="CHEBI:78454"/>
        <dbReference type="ChEBI" id="CHEBI:78456"/>
    </reaction>
    <physiologicalReaction direction="left-to-right" evidence="53">
        <dbReference type="Rhea" id="RHEA:41821"/>
    </physiologicalReaction>
</comment>
<dbReference type="SUPFAM" id="SSF51735">
    <property type="entry name" value="NAD(P)-binding Rossmann-fold domains"/>
    <property type="match status" value="2"/>
</dbReference>
<dbReference type="FunFam" id="3.40.50.720:FF:000209">
    <property type="entry name" value="Polyketide synthase Pks12"/>
    <property type="match status" value="1"/>
</dbReference>
<evidence type="ECO:0000256" key="39">
    <source>
        <dbReference type="ARBA" id="ARBA00048289"/>
    </source>
</evidence>
<dbReference type="InterPro" id="IPR016036">
    <property type="entry name" value="Malonyl_transacylase_ACP-bd"/>
</dbReference>
<dbReference type="GO" id="GO:0004315">
    <property type="term" value="F:3-oxoacyl-[acyl-carrier-protein] synthase activity"/>
    <property type="evidence" value="ECO:0007669"/>
    <property type="project" value="UniProtKB-EC"/>
</dbReference>
<evidence type="ECO:0000256" key="20">
    <source>
        <dbReference type="ARBA" id="ARBA00023398"/>
    </source>
</evidence>
<evidence type="ECO:0000313" key="60">
    <source>
        <dbReference type="EMBL" id="JAS12485.1"/>
    </source>
</evidence>
<evidence type="ECO:0000256" key="24">
    <source>
        <dbReference type="ARBA" id="ARBA00023442"/>
    </source>
</evidence>
<comment type="catalytic activity">
    <reaction evidence="25">
        <text>acetyl-CoA + n malonyl-CoA + 2n NADPH + 2n H(+) = a long-chain fatty acid + (n+1) CoA + n CO2 + 2n NADP(+).</text>
        <dbReference type="EC" id="2.3.1.85"/>
    </reaction>
</comment>
<comment type="catalytic activity">
    <reaction evidence="15">
        <text>(3R)-hydroxyoctanoyl-[ACP] = (2E)-octenoyl-[ACP] + H2O</text>
        <dbReference type="Rhea" id="RHEA:41844"/>
        <dbReference type="Rhea" id="RHEA-COMP:9634"/>
        <dbReference type="Rhea" id="RHEA-COMP:9635"/>
        <dbReference type="ChEBI" id="CHEBI:15377"/>
        <dbReference type="ChEBI" id="CHEBI:78461"/>
        <dbReference type="ChEBI" id="CHEBI:78462"/>
    </reaction>
    <physiologicalReaction direction="left-to-right" evidence="15">
        <dbReference type="Rhea" id="RHEA:41845"/>
    </physiologicalReaction>
</comment>
<dbReference type="Gene3D" id="3.40.50.720">
    <property type="entry name" value="NAD(P)-binding Rossmann-like Domain"/>
    <property type="match status" value="1"/>
</dbReference>
<dbReference type="EC" id="1.3.1.39" evidence="2"/>
<keyword evidence="12" id="KW-0663">Pyridoxal phosphate</keyword>
<dbReference type="InterPro" id="IPR013968">
    <property type="entry name" value="PKS_KR"/>
</dbReference>
<dbReference type="SMART" id="SM00827">
    <property type="entry name" value="PKS_AT"/>
    <property type="match status" value="1"/>
</dbReference>
<comment type="catalytic activity">
    <reaction evidence="45">
        <text>hexadecanoyl-[ACP] + H2O = hexadecanoate + holo-[ACP] + H(+)</text>
        <dbReference type="Rhea" id="RHEA:41932"/>
        <dbReference type="Rhea" id="RHEA-COMP:9652"/>
        <dbReference type="Rhea" id="RHEA-COMP:9685"/>
        <dbReference type="ChEBI" id="CHEBI:7896"/>
        <dbReference type="ChEBI" id="CHEBI:15377"/>
        <dbReference type="ChEBI" id="CHEBI:15378"/>
        <dbReference type="ChEBI" id="CHEBI:64479"/>
        <dbReference type="ChEBI" id="CHEBI:78483"/>
        <dbReference type="EC" id="3.1.2.14"/>
    </reaction>
    <physiologicalReaction direction="left-to-right" evidence="45">
        <dbReference type="Rhea" id="RHEA:41933"/>
    </physiologicalReaction>
</comment>
<dbReference type="PANTHER" id="PTHR43775">
    <property type="entry name" value="FATTY ACID SYNTHASE"/>
    <property type="match status" value="1"/>
</dbReference>
<dbReference type="Pfam" id="PF16197">
    <property type="entry name" value="KAsynt_C_assoc"/>
    <property type="match status" value="1"/>
</dbReference>
<comment type="catalytic activity">
    <reaction evidence="41">
        <text>a fatty acyl-[ACP] + malonyl-[ACP] + H(+) = a 3-oxoacyl-[ACP] + holo-[ACP] + CO2</text>
        <dbReference type="Rhea" id="RHEA:22836"/>
        <dbReference type="Rhea" id="RHEA-COMP:9623"/>
        <dbReference type="Rhea" id="RHEA-COMP:9685"/>
        <dbReference type="Rhea" id="RHEA-COMP:9916"/>
        <dbReference type="Rhea" id="RHEA-COMP:14125"/>
        <dbReference type="ChEBI" id="CHEBI:15378"/>
        <dbReference type="ChEBI" id="CHEBI:16526"/>
        <dbReference type="ChEBI" id="CHEBI:64479"/>
        <dbReference type="ChEBI" id="CHEBI:78449"/>
        <dbReference type="ChEBI" id="CHEBI:78776"/>
        <dbReference type="ChEBI" id="CHEBI:138651"/>
        <dbReference type="EC" id="2.3.1.41"/>
    </reaction>
    <physiologicalReaction direction="left-to-right" evidence="41">
        <dbReference type="Rhea" id="RHEA:22837"/>
    </physiologicalReaction>
</comment>
<organism evidence="60">
    <name type="scientific">Clastoptera arizonana</name>
    <name type="common">Arizona spittle bug</name>
    <dbReference type="NCBI Taxonomy" id="38151"/>
    <lineage>
        <taxon>Eukaryota</taxon>
        <taxon>Metazoa</taxon>
        <taxon>Ecdysozoa</taxon>
        <taxon>Arthropoda</taxon>
        <taxon>Hexapoda</taxon>
        <taxon>Insecta</taxon>
        <taxon>Pterygota</taxon>
        <taxon>Neoptera</taxon>
        <taxon>Paraneoptera</taxon>
        <taxon>Hemiptera</taxon>
        <taxon>Auchenorrhyncha</taxon>
        <taxon>Cercopoidea</taxon>
        <taxon>Clastopteridae</taxon>
        <taxon>Clastoptera</taxon>
    </lineage>
</organism>
<feature type="domain" description="Carrier" evidence="57">
    <location>
        <begin position="2022"/>
        <end position="2099"/>
    </location>
</feature>
<keyword evidence="11" id="KW-0702">S-nitrosylation</keyword>
<evidence type="ECO:0000256" key="14">
    <source>
        <dbReference type="ARBA" id="ARBA00023268"/>
    </source>
</evidence>
<dbReference type="Gene3D" id="3.40.47.10">
    <property type="match status" value="1"/>
</dbReference>
<feature type="active site" description="Proton donor; for dehydratase activity" evidence="56">
    <location>
        <position position="1065"/>
    </location>
</feature>
<dbReference type="SUPFAM" id="SSF52151">
    <property type="entry name" value="FabD/lysophospholipase-like"/>
    <property type="match status" value="1"/>
</dbReference>
<comment type="catalytic activity">
    <reaction evidence="32">
        <text>dodecanoyl-[ACP] + malonyl-[ACP] + H(+) = 3-oxotetradecanoyl-[ACP] + holo-[ACP] + CO2</text>
        <dbReference type="Rhea" id="RHEA:41884"/>
        <dbReference type="Rhea" id="RHEA-COMP:9623"/>
        <dbReference type="Rhea" id="RHEA-COMP:9644"/>
        <dbReference type="Rhea" id="RHEA-COMP:9645"/>
        <dbReference type="Rhea" id="RHEA-COMP:9685"/>
        <dbReference type="ChEBI" id="CHEBI:15378"/>
        <dbReference type="ChEBI" id="CHEBI:16526"/>
        <dbReference type="ChEBI" id="CHEBI:64479"/>
        <dbReference type="ChEBI" id="CHEBI:65264"/>
        <dbReference type="ChEBI" id="CHEBI:78449"/>
        <dbReference type="ChEBI" id="CHEBI:78473"/>
    </reaction>
    <physiologicalReaction direction="left-to-right" evidence="32">
        <dbReference type="Rhea" id="RHEA:41885"/>
    </physiologicalReaction>
</comment>
<evidence type="ECO:0000256" key="47">
    <source>
        <dbReference type="ARBA" id="ARBA00049019"/>
    </source>
</evidence>
<evidence type="ECO:0000256" key="3">
    <source>
        <dbReference type="ARBA" id="ARBA00012480"/>
    </source>
</evidence>
<dbReference type="Pfam" id="PF00975">
    <property type="entry name" value="Thioesterase"/>
    <property type="match status" value="1"/>
</dbReference>
<evidence type="ECO:0000256" key="44">
    <source>
        <dbReference type="ARBA" id="ARBA00048691"/>
    </source>
</evidence>
<feature type="domain" description="PKS/mFAS DH" evidence="59">
    <location>
        <begin position="874"/>
        <end position="1142"/>
    </location>
</feature>
<evidence type="ECO:0000256" key="34">
    <source>
        <dbReference type="ARBA" id="ARBA00047897"/>
    </source>
</evidence>
<accession>A0A1B6CGM1</accession>
<comment type="catalytic activity">
    <reaction evidence="29">
        <text>3-oxodecanoyl-[ACP] + NADPH + H(+) = (3R)-hydroxydecanoyl-[ACP] + NADP(+)</text>
        <dbReference type="Rhea" id="RHEA:41856"/>
        <dbReference type="Rhea" id="RHEA-COMP:9637"/>
        <dbReference type="Rhea" id="RHEA-COMP:9638"/>
        <dbReference type="ChEBI" id="CHEBI:15378"/>
        <dbReference type="ChEBI" id="CHEBI:57783"/>
        <dbReference type="ChEBI" id="CHEBI:58349"/>
        <dbReference type="ChEBI" id="CHEBI:78464"/>
        <dbReference type="ChEBI" id="CHEBI:78466"/>
    </reaction>
    <physiologicalReaction direction="left-to-right" evidence="29">
        <dbReference type="Rhea" id="RHEA:41857"/>
    </physiologicalReaction>
</comment>
<dbReference type="EC" id="1.1.1.100" evidence="5"/>
<feature type="region of interest" description="C-terminal hotdog fold" evidence="56">
    <location>
        <begin position="1016"/>
        <end position="1142"/>
    </location>
</feature>
<evidence type="ECO:0000256" key="13">
    <source>
        <dbReference type="ARBA" id="ARBA00022990"/>
    </source>
</evidence>
<dbReference type="InterPro" id="IPR029058">
    <property type="entry name" value="AB_hydrolase_fold"/>
</dbReference>
<evidence type="ECO:0000256" key="2">
    <source>
        <dbReference type="ARBA" id="ARBA00012004"/>
    </source>
</evidence>
<comment type="catalytic activity">
    <reaction evidence="33">
        <text>(2E)-hexadecenoyl-[ACP] + NADPH + H(+) = hexadecanoyl-[ACP] + NADP(+)</text>
        <dbReference type="Rhea" id="RHEA:41912"/>
        <dbReference type="Rhea" id="RHEA-COMP:9651"/>
        <dbReference type="Rhea" id="RHEA-COMP:9652"/>
        <dbReference type="ChEBI" id="CHEBI:15378"/>
        <dbReference type="ChEBI" id="CHEBI:57783"/>
        <dbReference type="ChEBI" id="CHEBI:58349"/>
        <dbReference type="ChEBI" id="CHEBI:78481"/>
        <dbReference type="ChEBI" id="CHEBI:78483"/>
    </reaction>
    <physiologicalReaction direction="left-to-right" evidence="33">
        <dbReference type="Rhea" id="RHEA:41913"/>
    </physiologicalReaction>
</comment>
<feature type="non-terminal residue" evidence="60">
    <location>
        <position position="1"/>
    </location>
</feature>
<dbReference type="EC" id="2.3.1.41" evidence="6"/>
<evidence type="ECO:0000256" key="29">
    <source>
        <dbReference type="ARBA" id="ARBA00047440"/>
    </source>
</evidence>
<keyword evidence="10" id="KW-0808">Transferase</keyword>
<comment type="function">
    <text evidence="24">Fatty acid synthetase is a multifunctional enzyme that catalyzes the de novo biosynthesis of long-chain saturated fatty acids starting from acetyl-CoA and malonyl-CoA in the presence of NADPH. This multifunctional protein contains 7 catalytic activities and a site for the binding of the prosthetic group 4'-phosphopantetheine of the acyl carrier protein ([ACP]) domain.</text>
</comment>
<comment type="catalytic activity">
    <reaction evidence="39">
        <text>tetradecanoyl-[ACP] + H2O = tetradecanoate + holo-[ACP] + H(+)</text>
        <dbReference type="Rhea" id="RHEA:30123"/>
        <dbReference type="Rhea" id="RHEA-COMP:9648"/>
        <dbReference type="Rhea" id="RHEA-COMP:9685"/>
        <dbReference type="ChEBI" id="CHEBI:15377"/>
        <dbReference type="ChEBI" id="CHEBI:15378"/>
        <dbReference type="ChEBI" id="CHEBI:30807"/>
        <dbReference type="ChEBI" id="CHEBI:64479"/>
        <dbReference type="ChEBI" id="CHEBI:78477"/>
        <dbReference type="EC" id="3.1.2.14"/>
    </reaction>
    <physiologicalReaction direction="left-to-right" evidence="39">
        <dbReference type="Rhea" id="RHEA:30124"/>
    </physiologicalReaction>
</comment>
<dbReference type="CDD" id="cd00833">
    <property type="entry name" value="PKS"/>
    <property type="match status" value="1"/>
</dbReference>
<comment type="catalytic activity">
    <reaction evidence="18">
        <text>(3R)-hydroxydecanoyl-[ACP] = (2E)-decenoyl-[ACP] + H2O</text>
        <dbReference type="Rhea" id="RHEA:41860"/>
        <dbReference type="Rhea" id="RHEA-COMP:9638"/>
        <dbReference type="Rhea" id="RHEA-COMP:9639"/>
        <dbReference type="ChEBI" id="CHEBI:15377"/>
        <dbReference type="ChEBI" id="CHEBI:78466"/>
        <dbReference type="ChEBI" id="CHEBI:78467"/>
    </reaction>
    <physiologicalReaction direction="left-to-right" evidence="18">
        <dbReference type="Rhea" id="RHEA:41861"/>
    </physiologicalReaction>
</comment>
<dbReference type="Gene3D" id="1.10.1200.10">
    <property type="entry name" value="ACP-like"/>
    <property type="match status" value="1"/>
</dbReference>
<evidence type="ECO:0000256" key="18">
    <source>
        <dbReference type="ARBA" id="ARBA00023388"/>
    </source>
</evidence>
<evidence type="ECO:0000256" key="35">
    <source>
        <dbReference type="ARBA" id="ARBA00047953"/>
    </source>
</evidence>
<evidence type="ECO:0000259" key="58">
    <source>
        <dbReference type="PROSITE" id="PS52004"/>
    </source>
</evidence>
<dbReference type="FunFam" id="3.90.180.10:FF:000015">
    <property type="entry name" value="Fatty acid synthase"/>
    <property type="match status" value="1"/>
</dbReference>
<evidence type="ECO:0000256" key="12">
    <source>
        <dbReference type="ARBA" id="ARBA00022898"/>
    </source>
</evidence>
<evidence type="ECO:0000256" key="28">
    <source>
        <dbReference type="ARBA" id="ARBA00047400"/>
    </source>
</evidence>
<comment type="catalytic activity">
    <reaction evidence="22">
        <text>(3R)-hydroxyhexadecanoyl-[ACP] = (2E)-hexadecenoyl-[ACP] + H2O</text>
        <dbReference type="Rhea" id="RHEA:41908"/>
        <dbReference type="Rhea" id="RHEA-COMP:9650"/>
        <dbReference type="Rhea" id="RHEA-COMP:9651"/>
        <dbReference type="ChEBI" id="CHEBI:15377"/>
        <dbReference type="ChEBI" id="CHEBI:78480"/>
        <dbReference type="ChEBI" id="CHEBI:78481"/>
    </reaction>
    <physiologicalReaction direction="left-to-right" evidence="22">
        <dbReference type="Rhea" id="RHEA:41909"/>
    </physiologicalReaction>
</comment>
<feature type="domain" description="Ketosynthase family 3 (KS3)" evidence="58">
    <location>
        <begin position="34"/>
        <end position="439"/>
    </location>
</feature>
<evidence type="ECO:0000256" key="38">
    <source>
        <dbReference type="ARBA" id="ARBA00048281"/>
    </source>
</evidence>
<dbReference type="GO" id="GO:0031177">
    <property type="term" value="F:phosphopantetheine binding"/>
    <property type="evidence" value="ECO:0007669"/>
    <property type="project" value="InterPro"/>
</dbReference>
<comment type="catalytic activity">
    <reaction evidence="16">
        <text>(3R)-hydroxydodecanoyl-[ACP] = (2E)-dodecenoyl-[ACP] + H2O</text>
        <dbReference type="Rhea" id="RHEA:41876"/>
        <dbReference type="Rhea" id="RHEA-COMP:9642"/>
        <dbReference type="Rhea" id="RHEA-COMP:9643"/>
        <dbReference type="ChEBI" id="CHEBI:15377"/>
        <dbReference type="ChEBI" id="CHEBI:78470"/>
        <dbReference type="ChEBI" id="CHEBI:78472"/>
    </reaction>
    <physiologicalReaction direction="left-to-right" evidence="16">
        <dbReference type="Rhea" id="RHEA:41877"/>
    </physiologicalReaction>
</comment>
<dbReference type="SMART" id="SM00823">
    <property type="entry name" value="PKS_PP"/>
    <property type="match status" value="1"/>
</dbReference>
<evidence type="ECO:0000256" key="37">
    <source>
        <dbReference type="ARBA" id="ARBA00048051"/>
    </source>
</evidence>
<evidence type="ECO:0000256" key="43">
    <source>
        <dbReference type="ARBA" id="ARBA00048650"/>
    </source>
</evidence>
<dbReference type="InterPro" id="IPR049391">
    <property type="entry name" value="FAS_pseudo-KR"/>
</dbReference>
<evidence type="ECO:0000256" key="23">
    <source>
        <dbReference type="ARBA" id="ARBA00023402"/>
    </source>
</evidence>
<evidence type="ECO:0000256" key="55">
    <source>
        <dbReference type="ARBA" id="ARBA00049533"/>
    </source>
</evidence>
<dbReference type="GO" id="GO:0004316">
    <property type="term" value="F:3-oxoacyl-[acyl-carrier-protein] reductase (NADPH) activity"/>
    <property type="evidence" value="ECO:0007669"/>
    <property type="project" value="UniProtKB-EC"/>
</dbReference>
<dbReference type="SMART" id="SM00825">
    <property type="entry name" value="PKS_KS"/>
    <property type="match status" value="1"/>
</dbReference>
<dbReference type="Pfam" id="PF21149">
    <property type="entry name" value="FAS_pseudo-KR"/>
    <property type="match status" value="1"/>
</dbReference>
<evidence type="ECO:0000259" key="57">
    <source>
        <dbReference type="PROSITE" id="PS50075"/>
    </source>
</evidence>
<evidence type="ECO:0000256" key="27">
    <source>
        <dbReference type="ARBA" id="ARBA00047394"/>
    </source>
</evidence>
<dbReference type="UniPathway" id="UPA00094"/>
<comment type="catalytic activity">
    <reaction evidence="27">
        <text>hexanoyl-[ACP] + malonyl-[ACP] + H(+) = 3-oxooctanoyl-[ACP] + holo-[ACP] + CO2</text>
        <dbReference type="Rhea" id="RHEA:41836"/>
        <dbReference type="Rhea" id="RHEA-COMP:9623"/>
        <dbReference type="Rhea" id="RHEA-COMP:9632"/>
        <dbReference type="Rhea" id="RHEA-COMP:9633"/>
        <dbReference type="Rhea" id="RHEA-COMP:9685"/>
        <dbReference type="ChEBI" id="CHEBI:15378"/>
        <dbReference type="ChEBI" id="CHEBI:16526"/>
        <dbReference type="ChEBI" id="CHEBI:64479"/>
        <dbReference type="ChEBI" id="CHEBI:78449"/>
        <dbReference type="ChEBI" id="CHEBI:78459"/>
        <dbReference type="ChEBI" id="CHEBI:78460"/>
    </reaction>
    <physiologicalReaction direction="left-to-right" evidence="27">
        <dbReference type="Rhea" id="RHEA:41837"/>
    </physiologicalReaction>
</comment>
<feature type="region of interest" description="N-terminal hotdog fold" evidence="56">
    <location>
        <begin position="874"/>
        <end position="1006"/>
    </location>
</feature>
<evidence type="ECO:0000256" key="49">
    <source>
        <dbReference type="ARBA" id="ARBA00049171"/>
    </source>
</evidence>
<dbReference type="Pfam" id="PF00550">
    <property type="entry name" value="PP-binding"/>
    <property type="match status" value="1"/>
</dbReference>
<comment type="catalytic activity">
    <reaction evidence="40">
        <text>(2E)-octenoyl-[ACP] + NADPH + H(+) = octanoyl-[ACP] + NADP(+)</text>
        <dbReference type="Rhea" id="RHEA:41848"/>
        <dbReference type="Rhea" id="RHEA-COMP:9635"/>
        <dbReference type="Rhea" id="RHEA-COMP:9636"/>
        <dbReference type="ChEBI" id="CHEBI:15378"/>
        <dbReference type="ChEBI" id="CHEBI:57783"/>
        <dbReference type="ChEBI" id="CHEBI:58349"/>
        <dbReference type="ChEBI" id="CHEBI:78462"/>
        <dbReference type="ChEBI" id="CHEBI:78463"/>
    </reaction>
    <physiologicalReaction direction="left-to-right" evidence="40">
        <dbReference type="Rhea" id="RHEA:41849"/>
    </physiologicalReaction>
</comment>
<comment type="catalytic activity">
    <reaction evidence="31">
        <text>(2E)-butenoyl-[ACP] + NADPH + H(+) = butanoyl-[ACP] + NADP(+)</text>
        <dbReference type="Rhea" id="RHEA:41812"/>
        <dbReference type="Rhea" id="RHEA-COMP:9627"/>
        <dbReference type="Rhea" id="RHEA-COMP:9628"/>
        <dbReference type="ChEBI" id="CHEBI:15378"/>
        <dbReference type="ChEBI" id="CHEBI:57783"/>
        <dbReference type="ChEBI" id="CHEBI:58349"/>
        <dbReference type="ChEBI" id="CHEBI:78453"/>
        <dbReference type="ChEBI" id="CHEBI:78454"/>
    </reaction>
    <physiologicalReaction direction="left-to-right" evidence="31">
        <dbReference type="Rhea" id="RHEA:41813"/>
    </physiologicalReaction>
</comment>
<comment type="catalytic activity">
    <reaction evidence="48">
        <text>decanoyl-[ACP] + malonyl-[ACP] + H(+) = 3-oxododecanoyl-[ACP] + holo-[ACP] + CO2</text>
        <dbReference type="Rhea" id="RHEA:41868"/>
        <dbReference type="Rhea" id="RHEA-COMP:9623"/>
        <dbReference type="Rhea" id="RHEA-COMP:9640"/>
        <dbReference type="Rhea" id="RHEA-COMP:9641"/>
        <dbReference type="Rhea" id="RHEA-COMP:9685"/>
        <dbReference type="ChEBI" id="CHEBI:15378"/>
        <dbReference type="ChEBI" id="CHEBI:16526"/>
        <dbReference type="ChEBI" id="CHEBI:64479"/>
        <dbReference type="ChEBI" id="CHEBI:78449"/>
        <dbReference type="ChEBI" id="CHEBI:78468"/>
        <dbReference type="ChEBI" id="CHEBI:78469"/>
    </reaction>
    <physiologicalReaction direction="left-to-right" evidence="48">
        <dbReference type="Rhea" id="RHEA:41869"/>
    </physiologicalReaction>
</comment>
<dbReference type="PROSITE" id="PS00606">
    <property type="entry name" value="KS3_1"/>
    <property type="match status" value="1"/>
</dbReference>
<dbReference type="CDD" id="cd08954">
    <property type="entry name" value="KR_1_FAS_SDR_x"/>
    <property type="match status" value="1"/>
</dbReference>
<dbReference type="SUPFAM" id="SSF53901">
    <property type="entry name" value="Thiolase-like"/>
    <property type="match status" value="1"/>
</dbReference>
<comment type="catalytic activity">
    <reaction evidence="19">
        <text>a (3R)-hydroxyacyl-[ACP] = a (2E)-enoyl-[ACP] + H2O</text>
        <dbReference type="Rhea" id="RHEA:13097"/>
        <dbReference type="Rhea" id="RHEA-COMP:9925"/>
        <dbReference type="Rhea" id="RHEA-COMP:9945"/>
        <dbReference type="ChEBI" id="CHEBI:15377"/>
        <dbReference type="ChEBI" id="CHEBI:78784"/>
        <dbReference type="ChEBI" id="CHEBI:78827"/>
        <dbReference type="EC" id="4.2.1.59"/>
    </reaction>
    <physiologicalReaction direction="left-to-right" evidence="19">
        <dbReference type="Rhea" id="RHEA:13098"/>
    </physiologicalReaction>
</comment>
<comment type="catalytic activity">
    <reaction evidence="28">
        <text>a (3R)-hydroxyacyl-[ACP] + NADP(+) = a 3-oxoacyl-[ACP] + NADPH + H(+)</text>
        <dbReference type="Rhea" id="RHEA:17397"/>
        <dbReference type="Rhea" id="RHEA-COMP:9916"/>
        <dbReference type="Rhea" id="RHEA-COMP:9945"/>
        <dbReference type="ChEBI" id="CHEBI:15378"/>
        <dbReference type="ChEBI" id="CHEBI:57783"/>
        <dbReference type="ChEBI" id="CHEBI:58349"/>
        <dbReference type="ChEBI" id="CHEBI:78776"/>
        <dbReference type="ChEBI" id="CHEBI:78827"/>
        <dbReference type="EC" id="1.1.1.100"/>
    </reaction>
    <physiologicalReaction direction="right-to-left" evidence="28">
        <dbReference type="Rhea" id="RHEA:17399"/>
    </physiologicalReaction>
</comment>
<evidence type="ECO:0000256" key="30">
    <source>
        <dbReference type="ARBA" id="ARBA00047451"/>
    </source>
</evidence>
<evidence type="ECO:0000256" key="1">
    <source>
        <dbReference type="ARBA" id="ARBA00005189"/>
    </source>
</evidence>
<dbReference type="InterPro" id="IPR001227">
    <property type="entry name" value="Ac_transferase_dom_sf"/>
</dbReference>
<evidence type="ECO:0000256" key="53">
    <source>
        <dbReference type="ARBA" id="ARBA00049449"/>
    </source>
</evidence>
<comment type="catalytic activity">
    <reaction evidence="54">
        <text>(2E)-decenoyl-[ACP] + NADPH + H(+) = decanoyl-[ACP] + NADP(+)</text>
        <dbReference type="Rhea" id="RHEA:41864"/>
        <dbReference type="Rhea" id="RHEA-COMP:9639"/>
        <dbReference type="Rhea" id="RHEA-COMP:9640"/>
        <dbReference type="ChEBI" id="CHEBI:15378"/>
        <dbReference type="ChEBI" id="CHEBI:57783"/>
        <dbReference type="ChEBI" id="CHEBI:58349"/>
        <dbReference type="ChEBI" id="CHEBI:78467"/>
        <dbReference type="ChEBI" id="CHEBI:78468"/>
    </reaction>
    <physiologicalReaction direction="left-to-right" evidence="54">
        <dbReference type="Rhea" id="RHEA:41865"/>
    </physiologicalReaction>
</comment>
<evidence type="ECO:0000256" key="9">
    <source>
        <dbReference type="ARBA" id="ARBA00022553"/>
    </source>
</evidence>
<dbReference type="SUPFAM" id="SSF53474">
    <property type="entry name" value="alpha/beta-Hydrolases"/>
    <property type="match status" value="1"/>
</dbReference>
<evidence type="ECO:0000256" key="51">
    <source>
        <dbReference type="ARBA" id="ARBA00049414"/>
    </source>
</evidence>
<dbReference type="GO" id="GO:0004313">
    <property type="term" value="F:[acyl-carrier-protein] S-acetyltransferase activity"/>
    <property type="evidence" value="ECO:0007669"/>
    <property type="project" value="UniProtKB-EC"/>
</dbReference>
<evidence type="ECO:0000256" key="48">
    <source>
        <dbReference type="ARBA" id="ARBA00049109"/>
    </source>
</evidence>
<dbReference type="SMART" id="SM00829">
    <property type="entry name" value="PKS_ER"/>
    <property type="match status" value="1"/>
</dbReference>
<dbReference type="InterPro" id="IPR036291">
    <property type="entry name" value="NAD(P)-bd_dom_sf"/>
</dbReference>
<dbReference type="InterPro" id="IPR016035">
    <property type="entry name" value="Acyl_Trfase/lysoPLipase"/>
</dbReference>
<evidence type="ECO:0000256" key="22">
    <source>
        <dbReference type="ARBA" id="ARBA00023401"/>
    </source>
</evidence>
<evidence type="ECO:0000256" key="33">
    <source>
        <dbReference type="ARBA" id="ARBA00047810"/>
    </source>
</evidence>
<evidence type="ECO:0000256" key="8">
    <source>
        <dbReference type="ARBA" id="ARBA00022450"/>
    </source>
</evidence>
<dbReference type="Gene3D" id="3.90.180.10">
    <property type="entry name" value="Medium-chain alcohol dehydrogenases, catalytic domain"/>
    <property type="match status" value="1"/>
</dbReference>
<dbReference type="PROSITE" id="PS52019">
    <property type="entry name" value="PKS_MFAS_DH"/>
    <property type="match status" value="1"/>
</dbReference>
<sequence>RILYCACKKMSSGKVDERASALRAGRRLANAAPGDEIVISGVAGFFPDCNNVADLAEKLFNKVDLISDDDRRWKLEHPEIPQRTGKLNEVSKFDAAFFGVHFKQAHTMDPMCRMLLEKAYEAVVDSGYNPRHLRGSRTGVFVGACFSESEKTWFYEKLQVNGFGITGCSRAMLANRISYWLGINGPSYTVDSACSSSLYALEHAYKSIRDGHCDAALVGGCNLCLHPYVSLQFARLGVLAPDGRCKSFDESANGYCRSEAISIIYLQKAKNARRVYATLIHAKTNCDGYKEQGITFPSGPLQQRLLEEFYEECQISPTSLSWIEAHGTGTRVGDPEEVKALENVFCPGRTEPLPIGSVKSNLGHSEPASGLCSVTKVVIAMETGFIPPNINFNSPRKDIEAFQNGKIKVVDEKIPWNGGLVGINSFGFGGANCHVLLKWNPKGKENNGKPKDSLPRLVITSGRTEVAVQTILTDMESRPLDIEYVKLLHEIHSDEIPGHIYRGYTILYEGRTTPMKDIQYYPGDKRPLWFVFSGMGSQWSGMGTSLMKIPVFAEAIHHCHEVLKPKGVDVINIITSKDPNLFKNILNSFVGIAAIQIGLVDVLTKIGIVPDHIIGHSVGELGCAYADGCFTRDEMILAAYYRGLASVETDFIKGAMAAVGLGYQNIKDKIPPEIEVACHNGPDSCTISGPAQVVKTFISKLQSENIFAREVNVSNIAYHSRYIAQAGPKLLRYLKEVIPNPKPRSSRWISTSVKQSDWDQPIAKFSSPEYHTNNLLSPVLFEESSKHIQSRAVTIEIAPHGLLQAILRRSLDKDSTSIALTQKDSPDNALNVLVSLGKLFECGFNLQLPNLYPDVPLPVSRGTPMISPLIRWEHSEDWYVTSYRMQEKIKSGERTVNISLKDDELEYLGGHVIDGRNLFPATGYLTLAWETLGLMRGELYTEVPVVFENIRFIRATNIPKDGNIDLVVMVQKGSGNFEVVEGGAAIVTGRLYVPEDINREMVDLDPPTLPEPDSDSLELSGKDIYKELRLRGYQYKGLFRSLTNADNTGTKGRIAWHNNWVAFMDNMLQMQILQEDTRGLFVPTSLQKLVIDIKKHVQVLHSLPEECKEFPVYVYKEIELIKSGGVEVRGLKASAISRRKALGEPVLEKFMFVPNRFDNQCLSNIVTIATHFVLENTPSLKVKTIEVIDSSSDPDVELLSPLLWKTLGNLPLIQADITALMPAGHAKTEDMGPGITVEDKKLVNDHTALIIVASDVISASRAEVLKNVLAALKEDGFIITRQKINDEVETKEVDVVMEMIHESEKILLLRQKPNTVVPITVKIVEESFEWVTKIQALLKEEMPTNNKIILYAEKQPTNGILGFFNCLRKESGGDKVRAIFILDNNAPTFACDNPFYMEQIAKDFALSVYKDGKWGSYRHLPLEETPSALVEHSFVNILTRGDISSLKWVEGPIETKTLKLNQGTEELVHVYYSALNFRDIMTATGKLAPEVVARGRLSQECVQGLEFAGRDAQGRRVMGMIASKAMANVVIADSSLLWEIPDEWTLEDAATVPVVYGTVLYALCMSGRIAKGDSILIHAGSGGVGQAAINLALHYGCTVFTTVGTQEKREFLKQRFPQLKDSHIGNSRDTSFEQLIMAETDGVGVDLVLNSLAEEKLQASVRCLARGGRFLEIGKFDLANNNPLGMEIFLRETSFHGIMLDNLFSAQDEWKKELHDCLTEGIKAGAIRPLTRTVFPDDEVEQAFRFMAAGKHIGKVLLKIREEEPCKMIVPEAKFHLAKPRFNCKAEFSYVILGGLGGFGLELADWLVIRGARNVILTSRTGLRNGYQAMRIRIWRTYGVNIQISTADVTTEQGVLELLKQANKMGPVAAIFNLAVVLKDAIFENQTEEDFLTSVKPKANATHYLDKISRKMCPKLKHFVIFSSVVCGRGNIGQTNYGYSNSVMERICEQRRKDGLPGLAVQWGAVGDVGLVAEMQEDHIDIVIGGTLQQRIASCLEVLDDFMRQDHSVVASMVVAEKRAGSGVAGNIVDTVVNILGLRDLKTVSLHSTLAELGMDSMMAVEIKQTLEREFEVFLTPQDIRGMTFAKLQEIAAATENEELKVAAQGNIDVIPDFGINHLVRVIGDELIASEPLVRLPSLTGDSVIEQVSPDEELLFLIPGIEGVATVLEPLAKNLKGYTLCLQYDYEQVHETISDIAISLLPHIRKRLTPGKPFNIIAYSFGAVVALELVHKLETEGRQGRLWLVDGAPDFLKALVEEALIDDNDDNLQIKLILRFLDMVWPQDTVFLEEQLRSLANWTERVNFLVNNTPEHVKYSKRYQNLIMHAAYNRIKAIMKFDGLPSTISAPVTLVRPSEVALATQEDYGLGKFFKTPVNLHFVEGNHLTILDNKKTADLINSSPQTEDALKFKNSIMSEPSDRMTSLQK</sequence>
<evidence type="ECO:0000256" key="46">
    <source>
        <dbReference type="ARBA" id="ARBA00048935"/>
    </source>
</evidence>
<feature type="active site" description="Proton acceptor; for dehydratase activity" evidence="56">
    <location>
        <position position="911"/>
    </location>
</feature>
<keyword evidence="8" id="KW-0596">Phosphopantetheine</keyword>
<dbReference type="InterPro" id="IPR049552">
    <property type="entry name" value="PKS_DH_N"/>
</dbReference>
<evidence type="ECO:0000256" key="31">
    <source>
        <dbReference type="ARBA" id="ARBA00047500"/>
    </source>
</evidence>
<dbReference type="Pfam" id="PF02801">
    <property type="entry name" value="Ketoacyl-synt_C"/>
    <property type="match status" value="1"/>
</dbReference>
<dbReference type="Gene3D" id="3.10.129.110">
    <property type="entry name" value="Polyketide synthase dehydratase"/>
    <property type="match status" value="1"/>
</dbReference>
<evidence type="ECO:0000256" key="32">
    <source>
        <dbReference type="ARBA" id="ARBA00047578"/>
    </source>
</evidence>
<evidence type="ECO:0000256" key="40">
    <source>
        <dbReference type="ARBA" id="ARBA00048420"/>
    </source>
</evidence>
<comment type="catalytic activity">
    <reaction evidence="55">
        <text>octanoyl-[ACP] + malonyl-[ACP] + H(+) = 3-oxodecanoyl-[ACP] + holo-[ACP] + CO2</text>
        <dbReference type="Rhea" id="RHEA:41852"/>
        <dbReference type="Rhea" id="RHEA-COMP:9623"/>
        <dbReference type="Rhea" id="RHEA-COMP:9636"/>
        <dbReference type="Rhea" id="RHEA-COMP:9637"/>
        <dbReference type="Rhea" id="RHEA-COMP:9685"/>
        <dbReference type="ChEBI" id="CHEBI:15378"/>
        <dbReference type="ChEBI" id="CHEBI:16526"/>
        <dbReference type="ChEBI" id="CHEBI:64479"/>
        <dbReference type="ChEBI" id="CHEBI:78449"/>
        <dbReference type="ChEBI" id="CHEBI:78463"/>
        <dbReference type="ChEBI" id="CHEBI:78464"/>
    </reaction>
    <physiologicalReaction direction="left-to-right" evidence="55">
        <dbReference type="Rhea" id="RHEA:41853"/>
    </physiologicalReaction>
</comment>
<dbReference type="SUPFAM" id="SSF55048">
    <property type="entry name" value="Probable ACP-binding domain of malonyl-CoA ACP transacylase"/>
    <property type="match status" value="1"/>
</dbReference>
<dbReference type="InterPro" id="IPR014043">
    <property type="entry name" value="Acyl_transferase_dom"/>
</dbReference>
<dbReference type="InterPro" id="IPR036736">
    <property type="entry name" value="ACP-like_sf"/>
</dbReference>
<evidence type="ECO:0000256" key="42">
    <source>
        <dbReference type="ARBA" id="ARBA00048571"/>
    </source>
</evidence>
<comment type="catalytic activity">
    <reaction evidence="51">
        <text>3-oxohexadecanoyl-[ACP] + NADPH + H(+) = (3R)-hydroxyhexadecanoyl-[ACP] + NADP(+)</text>
        <dbReference type="Rhea" id="RHEA:41904"/>
        <dbReference type="Rhea" id="RHEA-COMP:9649"/>
        <dbReference type="Rhea" id="RHEA-COMP:9650"/>
        <dbReference type="ChEBI" id="CHEBI:15378"/>
        <dbReference type="ChEBI" id="CHEBI:57783"/>
        <dbReference type="ChEBI" id="CHEBI:58349"/>
        <dbReference type="ChEBI" id="CHEBI:78478"/>
        <dbReference type="ChEBI" id="CHEBI:78480"/>
    </reaction>
    <physiologicalReaction direction="left-to-right" evidence="51">
        <dbReference type="Rhea" id="RHEA:41905"/>
    </physiologicalReaction>
</comment>
<evidence type="ECO:0000256" key="25">
    <source>
        <dbReference type="ARBA" id="ARBA00044883"/>
    </source>
</evidence>
<dbReference type="Gene3D" id="3.40.50.1820">
    <property type="entry name" value="alpha/beta hydrolase"/>
    <property type="match status" value="1"/>
</dbReference>
<dbReference type="InterPro" id="IPR020843">
    <property type="entry name" value="ER"/>
</dbReference>
<dbReference type="Gene3D" id="3.30.70.3290">
    <property type="match status" value="1"/>
</dbReference>
<dbReference type="InterPro" id="IPR018201">
    <property type="entry name" value="Ketoacyl_synth_AS"/>
</dbReference>
<dbReference type="PROSITE" id="PS50075">
    <property type="entry name" value="CARRIER"/>
    <property type="match status" value="1"/>
</dbReference>
<evidence type="ECO:0000256" key="11">
    <source>
        <dbReference type="ARBA" id="ARBA00022799"/>
    </source>
</evidence>
<evidence type="ECO:0000256" key="52">
    <source>
        <dbReference type="ARBA" id="ARBA00049422"/>
    </source>
</evidence>
<dbReference type="InterPro" id="IPR020806">
    <property type="entry name" value="PKS_PP-bd"/>
</dbReference>
<dbReference type="EC" id="3.1.2.14" evidence="3"/>
<dbReference type="InterPro" id="IPR011032">
    <property type="entry name" value="GroES-like_sf"/>
</dbReference>
<dbReference type="Pfam" id="PF08659">
    <property type="entry name" value="KR"/>
    <property type="match status" value="1"/>
</dbReference>
<dbReference type="InterPro" id="IPR014031">
    <property type="entry name" value="Ketoacyl_synth_C"/>
</dbReference>
<dbReference type="Gene3D" id="3.40.366.10">
    <property type="entry name" value="Malonyl-Coenzyme A Acyl Carrier Protein, domain 2"/>
    <property type="match status" value="1"/>
</dbReference>
<comment type="catalytic activity">
    <reaction evidence="38">
        <text>(2E)-dodecenoyl-[ACP] + NADPH + H(+) = dodecanoyl-[ACP] + NADP(+)</text>
        <dbReference type="Rhea" id="RHEA:41880"/>
        <dbReference type="Rhea" id="RHEA-COMP:9643"/>
        <dbReference type="Rhea" id="RHEA-COMP:9644"/>
        <dbReference type="ChEBI" id="CHEBI:15378"/>
        <dbReference type="ChEBI" id="CHEBI:57783"/>
        <dbReference type="ChEBI" id="CHEBI:58349"/>
        <dbReference type="ChEBI" id="CHEBI:65264"/>
        <dbReference type="ChEBI" id="CHEBI:78472"/>
    </reaction>
    <physiologicalReaction direction="left-to-right" evidence="38">
        <dbReference type="Rhea" id="RHEA:41881"/>
    </physiologicalReaction>
</comment>
<evidence type="ECO:0000256" key="15">
    <source>
        <dbReference type="ARBA" id="ARBA00023332"/>
    </source>
</evidence>
<evidence type="ECO:0000259" key="59">
    <source>
        <dbReference type="PROSITE" id="PS52019"/>
    </source>
</evidence>
<dbReference type="InterPro" id="IPR020841">
    <property type="entry name" value="PKS_Beta-ketoAc_synthase_dom"/>
</dbReference>
<evidence type="ECO:0000256" key="45">
    <source>
        <dbReference type="ARBA" id="ARBA00048704"/>
    </source>
</evidence>
<evidence type="ECO:0000256" key="4">
    <source>
        <dbReference type="ARBA" id="ARBA00012873"/>
    </source>
</evidence>
<comment type="catalytic activity">
    <reaction evidence="35">
        <text>3-oxobutanoyl-[ACP] + NADPH + H(+) = (3R)-hydroxybutanoyl-[ACP] + NADP(+)</text>
        <dbReference type="Rhea" id="RHEA:41804"/>
        <dbReference type="Rhea" id="RHEA-COMP:9625"/>
        <dbReference type="Rhea" id="RHEA-COMP:9626"/>
        <dbReference type="ChEBI" id="CHEBI:15378"/>
        <dbReference type="ChEBI" id="CHEBI:57783"/>
        <dbReference type="ChEBI" id="CHEBI:58349"/>
        <dbReference type="ChEBI" id="CHEBI:78450"/>
        <dbReference type="ChEBI" id="CHEBI:78451"/>
    </reaction>
    <physiologicalReaction direction="left-to-right" evidence="35">
        <dbReference type="Rhea" id="RHEA:41805"/>
    </physiologicalReaction>
</comment>
<dbReference type="InterPro" id="IPR042104">
    <property type="entry name" value="PKS_dehydratase_sf"/>
</dbReference>
<name>A0A1B6CGM1_9HEMI</name>
<dbReference type="InterPro" id="IPR057326">
    <property type="entry name" value="KR_dom"/>
</dbReference>
<comment type="catalytic activity">
    <reaction evidence="46">
        <text>3-oxotetradecanoyl-[ACP] + NADPH + H(+) = (3R)-hydroxytetradecanoyl-[ACP] + NADP(+)</text>
        <dbReference type="Rhea" id="RHEA:41888"/>
        <dbReference type="Rhea" id="RHEA-COMP:9645"/>
        <dbReference type="Rhea" id="RHEA-COMP:9646"/>
        <dbReference type="ChEBI" id="CHEBI:15378"/>
        <dbReference type="ChEBI" id="CHEBI:57783"/>
        <dbReference type="ChEBI" id="CHEBI:58349"/>
        <dbReference type="ChEBI" id="CHEBI:78473"/>
        <dbReference type="ChEBI" id="CHEBI:78474"/>
    </reaction>
    <physiologicalReaction direction="left-to-right" evidence="46">
        <dbReference type="Rhea" id="RHEA:41889"/>
    </physiologicalReaction>
</comment>
<keyword evidence="13" id="KW-0007">Acetylation</keyword>
<dbReference type="EMBL" id="GEDC01024813">
    <property type="protein sequence ID" value="JAS12485.1"/>
    <property type="molecule type" value="Transcribed_RNA"/>
</dbReference>
<comment type="catalytic activity">
    <reaction evidence="43">
        <text>a 2,3-saturated acyl-[ACP] + NADP(+) = a (2E)-enoyl-[ACP] + NADPH + H(+)</text>
        <dbReference type="Rhea" id="RHEA:22564"/>
        <dbReference type="Rhea" id="RHEA-COMP:9925"/>
        <dbReference type="Rhea" id="RHEA-COMP:9926"/>
        <dbReference type="ChEBI" id="CHEBI:15378"/>
        <dbReference type="ChEBI" id="CHEBI:57783"/>
        <dbReference type="ChEBI" id="CHEBI:58349"/>
        <dbReference type="ChEBI" id="CHEBI:78784"/>
        <dbReference type="ChEBI" id="CHEBI:78785"/>
        <dbReference type="EC" id="1.3.1.39"/>
    </reaction>
    <physiologicalReaction direction="right-to-left" evidence="43">
        <dbReference type="Rhea" id="RHEA:22566"/>
    </physiologicalReaction>
</comment>
<comment type="catalytic activity">
    <reaction evidence="34">
        <text>(2E)-hexenoyl-[ACP] + NADPH + H(+) = hexanoyl-[ACP] + NADP(+)</text>
        <dbReference type="Rhea" id="RHEA:41832"/>
        <dbReference type="Rhea" id="RHEA-COMP:9631"/>
        <dbReference type="Rhea" id="RHEA-COMP:9632"/>
        <dbReference type="ChEBI" id="CHEBI:15378"/>
        <dbReference type="ChEBI" id="CHEBI:57783"/>
        <dbReference type="ChEBI" id="CHEBI:58349"/>
        <dbReference type="ChEBI" id="CHEBI:78458"/>
        <dbReference type="ChEBI" id="CHEBI:78459"/>
    </reaction>
    <physiologicalReaction direction="left-to-right" evidence="34">
        <dbReference type="Rhea" id="RHEA:41833"/>
    </physiologicalReaction>
</comment>
<dbReference type="CDD" id="cd05195">
    <property type="entry name" value="enoyl_red"/>
    <property type="match status" value="1"/>
</dbReference>
<comment type="catalytic activity">
    <reaction evidence="44">
        <text>holo-[ACP] + acetyl-CoA = acetyl-[ACP] + CoA</text>
        <dbReference type="Rhea" id="RHEA:41788"/>
        <dbReference type="Rhea" id="RHEA-COMP:9621"/>
        <dbReference type="Rhea" id="RHEA-COMP:9685"/>
        <dbReference type="ChEBI" id="CHEBI:57287"/>
        <dbReference type="ChEBI" id="CHEBI:57288"/>
        <dbReference type="ChEBI" id="CHEBI:64479"/>
        <dbReference type="ChEBI" id="CHEBI:78446"/>
        <dbReference type="EC" id="2.3.1.38"/>
    </reaction>
    <physiologicalReaction direction="left-to-right" evidence="44">
        <dbReference type="Rhea" id="RHEA:41789"/>
    </physiologicalReaction>
</comment>
<dbReference type="FunFam" id="1.10.1200.10:FF:000013">
    <property type="entry name" value="Fatty acid synthase"/>
    <property type="match status" value="1"/>
</dbReference>
<dbReference type="InterPro" id="IPR049900">
    <property type="entry name" value="PKS_mFAS_DH"/>
</dbReference>
<comment type="catalytic activity">
    <reaction evidence="50">
        <text>3-oxododecanoyl-[ACP] + NADPH + H(+) = (3R)-hydroxydodecanoyl-[ACP] + NADP(+)</text>
        <dbReference type="Rhea" id="RHEA:41872"/>
        <dbReference type="Rhea" id="RHEA-COMP:9641"/>
        <dbReference type="Rhea" id="RHEA-COMP:9642"/>
        <dbReference type="ChEBI" id="CHEBI:15378"/>
        <dbReference type="ChEBI" id="CHEBI:57783"/>
        <dbReference type="ChEBI" id="CHEBI:58349"/>
        <dbReference type="ChEBI" id="CHEBI:78469"/>
        <dbReference type="ChEBI" id="CHEBI:78470"/>
    </reaction>
    <physiologicalReaction direction="left-to-right" evidence="50">
        <dbReference type="Rhea" id="RHEA:41873"/>
    </physiologicalReaction>
</comment>
<protein>
    <recommendedName>
        <fullName evidence="7">Fatty acid synthase</fullName>
        <ecNumber evidence="5">1.1.1.100</ecNumber>
        <ecNumber evidence="2">1.3.1.39</ecNumber>
        <ecNumber evidence="6">2.3.1.41</ecNumber>
        <ecNumber evidence="4">2.3.1.85</ecNumber>
        <ecNumber evidence="3">3.1.2.14</ecNumber>
    </recommendedName>
</protein>
<dbReference type="InterPro" id="IPR001031">
    <property type="entry name" value="Thioesterase"/>
</dbReference>
<comment type="catalytic activity">
    <reaction evidence="47">
        <text>(2E)-octadecenoyl-[ACP] + NADPH + H(+) = octadecanoyl-[ACP] + NADP(+)</text>
        <dbReference type="Rhea" id="RHEA:41928"/>
        <dbReference type="Rhea" id="RHEA-COMP:9655"/>
        <dbReference type="Rhea" id="RHEA-COMP:9656"/>
        <dbReference type="ChEBI" id="CHEBI:15378"/>
        <dbReference type="ChEBI" id="CHEBI:57783"/>
        <dbReference type="ChEBI" id="CHEBI:58349"/>
        <dbReference type="ChEBI" id="CHEBI:78489"/>
        <dbReference type="ChEBI" id="CHEBI:78495"/>
    </reaction>
    <physiologicalReaction direction="left-to-right" evidence="47">
        <dbReference type="Rhea" id="RHEA:41929"/>
    </physiologicalReaction>
</comment>
<proteinExistence type="predicted"/>
<dbReference type="SMART" id="SM00822">
    <property type="entry name" value="PKS_KR"/>
    <property type="match status" value="1"/>
</dbReference>
<keyword evidence="9" id="KW-0597">Phosphoprotein</keyword>
<dbReference type="EC" id="2.3.1.85" evidence="4"/>
<comment type="catalytic activity">
    <reaction evidence="52">
        <text>3-oxooctanoyl-[ACP] + NADPH + H(+) = (3R)-hydroxyoctanoyl-[ACP] + NADP(+)</text>
        <dbReference type="Rhea" id="RHEA:41840"/>
        <dbReference type="Rhea" id="RHEA-COMP:9633"/>
        <dbReference type="Rhea" id="RHEA-COMP:9634"/>
        <dbReference type="ChEBI" id="CHEBI:15378"/>
        <dbReference type="ChEBI" id="CHEBI:57783"/>
        <dbReference type="ChEBI" id="CHEBI:58349"/>
        <dbReference type="ChEBI" id="CHEBI:78460"/>
        <dbReference type="ChEBI" id="CHEBI:78461"/>
    </reaction>
    <physiologicalReaction direction="left-to-right" evidence="52">
        <dbReference type="Rhea" id="RHEA:41841"/>
    </physiologicalReaction>
</comment>
<comment type="catalytic activity">
    <reaction evidence="42">
        <text>3-oxohexanoyl-[ACP] + NADPH + H(+) = (3R)-hydroxyhexanoyl-[ACP] + NADP(+)</text>
        <dbReference type="Rhea" id="RHEA:41824"/>
        <dbReference type="Rhea" id="RHEA-COMP:9629"/>
        <dbReference type="Rhea" id="RHEA-COMP:9630"/>
        <dbReference type="ChEBI" id="CHEBI:15378"/>
        <dbReference type="ChEBI" id="CHEBI:57783"/>
        <dbReference type="ChEBI" id="CHEBI:58349"/>
        <dbReference type="ChEBI" id="CHEBI:78456"/>
        <dbReference type="ChEBI" id="CHEBI:78457"/>
    </reaction>
    <physiologicalReaction direction="left-to-right" evidence="42">
        <dbReference type="Rhea" id="RHEA:41825"/>
    </physiologicalReaction>
</comment>
<dbReference type="PROSITE" id="PS52004">
    <property type="entry name" value="KS3_2"/>
    <property type="match status" value="1"/>
</dbReference>
<gene>
    <name evidence="60" type="ORF">g.18747</name>
</gene>
<dbReference type="SUPFAM" id="SSF47336">
    <property type="entry name" value="ACP-like"/>
    <property type="match status" value="1"/>
</dbReference>
<evidence type="ECO:0000256" key="50">
    <source>
        <dbReference type="ARBA" id="ARBA00049263"/>
    </source>
</evidence>
<comment type="pathway">
    <text evidence="1">Lipid metabolism.</text>
</comment>
<dbReference type="InterPro" id="IPR032821">
    <property type="entry name" value="PKS_assoc"/>
</dbReference>
<dbReference type="Pfam" id="PF13602">
    <property type="entry name" value="ADH_zinc_N_2"/>
    <property type="match status" value="1"/>
</dbReference>
<comment type="catalytic activity">
    <reaction evidence="21">
        <text>(3R)-hydroxyoctadecanoyl-[ACP] = (2E)-octadecenoyl-[ACP] + H2O</text>
        <dbReference type="Rhea" id="RHEA:41924"/>
        <dbReference type="Rhea" id="RHEA-COMP:9654"/>
        <dbReference type="Rhea" id="RHEA-COMP:9655"/>
        <dbReference type="ChEBI" id="CHEBI:15377"/>
        <dbReference type="ChEBI" id="CHEBI:78488"/>
        <dbReference type="ChEBI" id="CHEBI:78489"/>
    </reaction>
    <physiologicalReaction direction="left-to-right" evidence="21">
        <dbReference type="Rhea" id="RHEA:41925"/>
    </physiologicalReaction>
</comment>
<evidence type="ECO:0000256" key="17">
    <source>
        <dbReference type="ARBA" id="ARBA00023373"/>
    </source>
</evidence>
<evidence type="ECO:0000256" key="16">
    <source>
        <dbReference type="ARBA" id="ARBA00023351"/>
    </source>
</evidence>
<evidence type="ECO:0000256" key="6">
    <source>
        <dbReference type="ARBA" id="ARBA00013191"/>
    </source>
</evidence>
<comment type="catalytic activity">
    <reaction evidence="26">
        <text>3-oxooctadecanoyl-[ACP] + NADPH + H(+) = (3R)-hydroxyoctadecanoyl-[ACP] + NADP(+)</text>
        <dbReference type="Rhea" id="RHEA:41920"/>
        <dbReference type="Rhea" id="RHEA-COMP:9653"/>
        <dbReference type="Rhea" id="RHEA-COMP:9654"/>
        <dbReference type="ChEBI" id="CHEBI:15378"/>
        <dbReference type="ChEBI" id="CHEBI:57783"/>
        <dbReference type="ChEBI" id="CHEBI:58349"/>
        <dbReference type="ChEBI" id="CHEBI:78487"/>
        <dbReference type="ChEBI" id="CHEBI:78488"/>
    </reaction>
    <physiologicalReaction direction="left-to-right" evidence="26">
        <dbReference type="Rhea" id="RHEA:41921"/>
    </physiologicalReaction>
</comment>
<keyword evidence="14" id="KW-0511">Multifunctional enzyme</keyword>
<dbReference type="InterPro" id="IPR009081">
    <property type="entry name" value="PP-bd_ACP"/>
</dbReference>
<comment type="catalytic activity">
    <reaction evidence="23">
        <text>(3R)-hydroxybutanoyl-[ACP] = (2E)-butenoyl-[ACP] + H2O</text>
        <dbReference type="Rhea" id="RHEA:41808"/>
        <dbReference type="Rhea" id="RHEA-COMP:9626"/>
        <dbReference type="Rhea" id="RHEA-COMP:9627"/>
        <dbReference type="ChEBI" id="CHEBI:15377"/>
        <dbReference type="ChEBI" id="CHEBI:78451"/>
        <dbReference type="ChEBI" id="CHEBI:78453"/>
    </reaction>
    <physiologicalReaction direction="left-to-right" evidence="23">
        <dbReference type="Rhea" id="RHEA:41809"/>
    </physiologicalReaction>
</comment>
<evidence type="ECO:0000256" key="26">
    <source>
        <dbReference type="ARBA" id="ARBA00047300"/>
    </source>
</evidence>
<dbReference type="InterPro" id="IPR014030">
    <property type="entry name" value="Ketoacyl_synth_N"/>
</dbReference>
<dbReference type="GO" id="GO:0004312">
    <property type="term" value="F:fatty acid synthase activity"/>
    <property type="evidence" value="ECO:0007669"/>
    <property type="project" value="UniProtKB-EC"/>
</dbReference>
<evidence type="ECO:0000256" key="36">
    <source>
        <dbReference type="ARBA" id="ARBA00047961"/>
    </source>
</evidence>
<dbReference type="InterPro" id="IPR016039">
    <property type="entry name" value="Thiolase-like"/>
</dbReference>
<comment type="catalytic activity">
    <reaction evidence="37">
        <text>hexadecanoyl-[ACP] + malonyl-[ACP] + H(+) = 3-oxooctadecanoyl-[ACP] + holo-[ACP] + CO2</text>
        <dbReference type="Rhea" id="RHEA:41916"/>
        <dbReference type="Rhea" id="RHEA-COMP:9623"/>
        <dbReference type="Rhea" id="RHEA-COMP:9652"/>
        <dbReference type="Rhea" id="RHEA-COMP:9653"/>
        <dbReference type="Rhea" id="RHEA-COMP:9685"/>
        <dbReference type="ChEBI" id="CHEBI:15378"/>
        <dbReference type="ChEBI" id="CHEBI:16526"/>
        <dbReference type="ChEBI" id="CHEBI:64479"/>
        <dbReference type="ChEBI" id="CHEBI:78449"/>
        <dbReference type="ChEBI" id="CHEBI:78483"/>
        <dbReference type="ChEBI" id="CHEBI:78487"/>
    </reaction>
    <physiologicalReaction direction="left-to-right" evidence="37">
        <dbReference type="Rhea" id="RHEA:41917"/>
    </physiologicalReaction>
</comment>
<dbReference type="GO" id="GO:0019171">
    <property type="term" value="F:(3R)-hydroxyacyl-[acyl-carrier-protein] dehydratase activity"/>
    <property type="evidence" value="ECO:0007669"/>
    <property type="project" value="UniProtKB-EC"/>
</dbReference>
<comment type="catalytic activity">
    <reaction evidence="36">
        <text>acetyl-[ACP] + malonyl-[ACP] + H(+) = 3-oxobutanoyl-[ACP] + holo-[ACP] + CO2</text>
        <dbReference type="Rhea" id="RHEA:41800"/>
        <dbReference type="Rhea" id="RHEA-COMP:9621"/>
        <dbReference type="Rhea" id="RHEA-COMP:9623"/>
        <dbReference type="Rhea" id="RHEA-COMP:9625"/>
        <dbReference type="Rhea" id="RHEA-COMP:9685"/>
        <dbReference type="ChEBI" id="CHEBI:15378"/>
        <dbReference type="ChEBI" id="CHEBI:16526"/>
        <dbReference type="ChEBI" id="CHEBI:64479"/>
        <dbReference type="ChEBI" id="CHEBI:78446"/>
        <dbReference type="ChEBI" id="CHEBI:78449"/>
        <dbReference type="ChEBI" id="CHEBI:78450"/>
    </reaction>
    <physiologicalReaction direction="left-to-right" evidence="36">
        <dbReference type="Rhea" id="RHEA:41801"/>
    </physiologicalReaction>
</comment>
<comment type="catalytic activity">
    <reaction evidence="20">
        <text>(3R)-hydroxytetradecanoyl-[ACP] = (2E)-tetradecenoyl-[ACP] + H2O</text>
        <dbReference type="Rhea" id="RHEA:41892"/>
        <dbReference type="Rhea" id="RHEA-COMP:9646"/>
        <dbReference type="Rhea" id="RHEA-COMP:9647"/>
        <dbReference type="ChEBI" id="CHEBI:15377"/>
        <dbReference type="ChEBI" id="CHEBI:78474"/>
        <dbReference type="ChEBI" id="CHEBI:78475"/>
    </reaction>
    <physiologicalReaction direction="left-to-right" evidence="20">
        <dbReference type="Rhea" id="RHEA:41893"/>
    </physiologicalReaction>
</comment>
<evidence type="ECO:0000256" key="41">
    <source>
        <dbReference type="ARBA" id="ARBA00048506"/>
    </source>
</evidence>
<evidence type="ECO:0000256" key="7">
    <source>
        <dbReference type="ARBA" id="ARBA00018769"/>
    </source>
</evidence>